<feature type="domain" description="Peptidase M24" evidence="1">
    <location>
        <begin position="7"/>
        <end position="41"/>
    </location>
</feature>
<comment type="caution">
    <text evidence="2">The sequence shown here is derived from an EMBL/GenBank/DDBJ whole genome shotgun (WGS) entry which is preliminary data.</text>
</comment>
<proteinExistence type="predicted"/>
<organism evidence="2 3">
    <name type="scientific">Bacillus thuringiensis</name>
    <dbReference type="NCBI Taxonomy" id="1428"/>
    <lineage>
        <taxon>Bacteria</taxon>
        <taxon>Bacillati</taxon>
        <taxon>Bacillota</taxon>
        <taxon>Bacilli</taxon>
        <taxon>Bacillales</taxon>
        <taxon>Bacillaceae</taxon>
        <taxon>Bacillus</taxon>
        <taxon>Bacillus cereus group</taxon>
    </lineage>
</organism>
<reference evidence="2" key="1">
    <citation type="submission" date="2019-07" db="EMBL/GenBank/DDBJ databases">
        <title>Phylogenomic Reclassification of ATCC Bacillus Strains and Various Taxa within the Genus Bacillus.</title>
        <authorList>
            <person name="Riojas M.A."/>
            <person name="Frank A.M."/>
            <person name="Fenn S.L."/>
            <person name="King S.P."/>
            <person name="Brower S.M."/>
            <person name="Hazbon M.H."/>
        </authorList>
    </citation>
    <scope>NUCLEOTIDE SEQUENCE</scope>
    <source>
        <strain evidence="2">ATCC 35646</strain>
    </source>
</reference>
<dbReference type="Gene3D" id="3.90.230.10">
    <property type="entry name" value="Creatinase/methionine aminopeptidase superfamily"/>
    <property type="match status" value="1"/>
</dbReference>
<dbReference type="RefSeq" id="WP_309414950.1">
    <property type="nucleotide sequence ID" value="NZ_VKQN01000142.1"/>
</dbReference>
<sequence>PGLSVRSSAILEPGMVVTVEPGIYIPETGGVRIEDDIVITENGNRTITHSPKELIIL</sequence>
<evidence type="ECO:0000259" key="1">
    <source>
        <dbReference type="Pfam" id="PF00557"/>
    </source>
</evidence>
<dbReference type="SUPFAM" id="SSF55920">
    <property type="entry name" value="Creatinase/aminopeptidase"/>
    <property type="match status" value="1"/>
</dbReference>
<dbReference type="EMBL" id="VKQN01000142">
    <property type="protein sequence ID" value="MDR4181103.1"/>
    <property type="molecule type" value="Genomic_DNA"/>
</dbReference>
<gene>
    <name evidence="2" type="ORF">FO599_35050</name>
</gene>
<dbReference type="Pfam" id="PF00557">
    <property type="entry name" value="Peptidase_M24"/>
    <property type="match status" value="1"/>
</dbReference>
<dbReference type="Proteomes" id="UP001181533">
    <property type="component" value="Unassembled WGS sequence"/>
</dbReference>
<accession>A0AB35PNF4</accession>
<name>A0AB35PNF4_BACTU</name>
<dbReference type="InterPro" id="IPR036005">
    <property type="entry name" value="Creatinase/aminopeptidase-like"/>
</dbReference>
<dbReference type="PANTHER" id="PTHR46112:SF3">
    <property type="entry name" value="AMINOPEPTIDASE YPDF"/>
    <property type="match status" value="1"/>
</dbReference>
<dbReference type="AlphaFoldDB" id="A0AB35PNF4"/>
<evidence type="ECO:0000313" key="2">
    <source>
        <dbReference type="EMBL" id="MDR4181103.1"/>
    </source>
</evidence>
<dbReference type="PANTHER" id="PTHR46112">
    <property type="entry name" value="AMINOPEPTIDASE"/>
    <property type="match status" value="1"/>
</dbReference>
<evidence type="ECO:0000313" key="3">
    <source>
        <dbReference type="Proteomes" id="UP001181533"/>
    </source>
</evidence>
<protein>
    <submittedName>
        <fullName evidence="2">M24 family metallopeptidase</fullName>
    </submittedName>
</protein>
<feature type="non-terminal residue" evidence="2">
    <location>
        <position position="1"/>
    </location>
</feature>
<dbReference type="InterPro" id="IPR000994">
    <property type="entry name" value="Pept_M24"/>
</dbReference>
<dbReference type="InterPro" id="IPR050659">
    <property type="entry name" value="Peptidase_M24B"/>
</dbReference>